<dbReference type="Proteomes" id="UP001604277">
    <property type="component" value="Unassembled WGS sequence"/>
</dbReference>
<proteinExistence type="predicted"/>
<keyword evidence="1" id="KW-0808">Transferase</keyword>
<dbReference type="EMBL" id="JBFOLJ010000011">
    <property type="protein sequence ID" value="KAL2493910.1"/>
    <property type="molecule type" value="Genomic_DNA"/>
</dbReference>
<dbReference type="GO" id="GO:0016747">
    <property type="term" value="F:acyltransferase activity, transferring groups other than amino-acyl groups"/>
    <property type="evidence" value="ECO:0007669"/>
    <property type="project" value="UniProtKB-ARBA"/>
</dbReference>
<sequence length="125" mass="14030">MHQKLIEKDRFFDAAEAISEIIRIKVNNKDEILKDVETWLMDVKELMGKQVLLVSGSPKFDLYNADCGWGRPKKLEAVSIDGDNAISLCKSREFKGGLEFGLPLSTTKMDAFAAIFANGTRDLFD</sequence>
<organism evidence="3 4">
    <name type="scientific">Forsythia ovata</name>
    <dbReference type="NCBI Taxonomy" id="205694"/>
    <lineage>
        <taxon>Eukaryota</taxon>
        <taxon>Viridiplantae</taxon>
        <taxon>Streptophyta</taxon>
        <taxon>Embryophyta</taxon>
        <taxon>Tracheophyta</taxon>
        <taxon>Spermatophyta</taxon>
        <taxon>Magnoliopsida</taxon>
        <taxon>eudicotyledons</taxon>
        <taxon>Gunneridae</taxon>
        <taxon>Pentapetalae</taxon>
        <taxon>asterids</taxon>
        <taxon>lamiids</taxon>
        <taxon>Lamiales</taxon>
        <taxon>Oleaceae</taxon>
        <taxon>Forsythieae</taxon>
        <taxon>Forsythia</taxon>
    </lineage>
</organism>
<gene>
    <name evidence="3" type="ORF">Fot_37667</name>
</gene>
<dbReference type="AlphaFoldDB" id="A0ABD1RZM6"/>
<evidence type="ECO:0000313" key="4">
    <source>
        <dbReference type="Proteomes" id="UP001604277"/>
    </source>
</evidence>
<keyword evidence="2" id="KW-0012">Acyltransferase</keyword>
<evidence type="ECO:0000313" key="3">
    <source>
        <dbReference type="EMBL" id="KAL2493910.1"/>
    </source>
</evidence>
<dbReference type="Pfam" id="PF02458">
    <property type="entry name" value="Transferase"/>
    <property type="match status" value="1"/>
</dbReference>
<keyword evidence="4" id="KW-1185">Reference proteome</keyword>
<name>A0ABD1RZM6_9LAMI</name>
<dbReference type="Gene3D" id="3.30.559.10">
    <property type="entry name" value="Chloramphenicol acetyltransferase-like domain"/>
    <property type="match status" value="1"/>
</dbReference>
<evidence type="ECO:0000256" key="2">
    <source>
        <dbReference type="ARBA" id="ARBA00023315"/>
    </source>
</evidence>
<accession>A0ABD1RZM6</accession>
<evidence type="ECO:0000256" key="1">
    <source>
        <dbReference type="ARBA" id="ARBA00022679"/>
    </source>
</evidence>
<protein>
    <submittedName>
        <fullName evidence="3">Phenolic glucoside malonyltransferase 2</fullName>
    </submittedName>
</protein>
<reference evidence="4" key="1">
    <citation type="submission" date="2024-07" db="EMBL/GenBank/DDBJ databases">
        <title>Two chromosome-level genome assemblies of Korean endemic species Abeliophyllum distichum and Forsythia ovata (Oleaceae).</title>
        <authorList>
            <person name="Jang H."/>
        </authorList>
    </citation>
    <scope>NUCLEOTIDE SEQUENCE [LARGE SCALE GENOMIC DNA]</scope>
</reference>
<dbReference type="InterPro" id="IPR023213">
    <property type="entry name" value="CAT-like_dom_sf"/>
</dbReference>
<dbReference type="PANTHER" id="PTHR31625">
    <property type="match status" value="1"/>
</dbReference>
<dbReference type="InterPro" id="IPR051504">
    <property type="entry name" value="Plant_metabolite_acyltrans"/>
</dbReference>
<comment type="caution">
    <text evidence="3">The sequence shown here is derived from an EMBL/GenBank/DDBJ whole genome shotgun (WGS) entry which is preliminary data.</text>
</comment>